<accession>G3GU03</accession>
<evidence type="ECO:0000313" key="2">
    <source>
        <dbReference type="Proteomes" id="UP000001075"/>
    </source>
</evidence>
<organism evidence="1 2">
    <name type="scientific">Cricetulus griseus</name>
    <name type="common">Chinese hamster</name>
    <name type="synonym">Cricetulus barabensis griseus</name>
    <dbReference type="NCBI Taxonomy" id="10029"/>
    <lineage>
        <taxon>Eukaryota</taxon>
        <taxon>Metazoa</taxon>
        <taxon>Chordata</taxon>
        <taxon>Craniata</taxon>
        <taxon>Vertebrata</taxon>
        <taxon>Euteleostomi</taxon>
        <taxon>Mammalia</taxon>
        <taxon>Eutheria</taxon>
        <taxon>Euarchontoglires</taxon>
        <taxon>Glires</taxon>
        <taxon>Rodentia</taxon>
        <taxon>Myomorpha</taxon>
        <taxon>Muroidea</taxon>
        <taxon>Cricetidae</taxon>
        <taxon>Cricetinae</taxon>
        <taxon>Cricetulus</taxon>
    </lineage>
</organism>
<proteinExistence type="predicted"/>
<evidence type="ECO:0000313" key="1">
    <source>
        <dbReference type="EMBL" id="EGV97306.1"/>
    </source>
</evidence>
<reference evidence="2" key="1">
    <citation type="journal article" date="2011" name="Nat. Biotechnol.">
        <title>The genomic sequence of the Chinese hamster ovary (CHO)-K1 cell line.</title>
        <authorList>
            <person name="Xu X."/>
            <person name="Nagarajan H."/>
            <person name="Lewis N.E."/>
            <person name="Pan S."/>
            <person name="Cai Z."/>
            <person name="Liu X."/>
            <person name="Chen W."/>
            <person name="Xie M."/>
            <person name="Wang W."/>
            <person name="Hammond S."/>
            <person name="Andersen M.R."/>
            <person name="Neff N."/>
            <person name="Passarelli B."/>
            <person name="Koh W."/>
            <person name="Fan H.C."/>
            <person name="Wang J."/>
            <person name="Gui Y."/>
            <person name="Lee K.H."/>
            <person name="Betenbaugh M.J."/>
            <person name="Quake S.R."/>
            <person name="Famili I."/>
            <person name="Palsson B.O."/>
            <person name="Wang J."/>
        </authorList>
    </citation>
    <scope>NUCLEOTIDE SEQUENCE [LARGE SCALE GENOMIC DNA]</scope>
    <source>
        <strain evidence="2">CHO K1 cell line</strain>
    </source>
</reference>
<dbReference type="InParanoid" id="G3GU03"/>
<dbReference type="EMBL" id="JH000024">
    <property type="protein sequence ID" value="EGV97306.1"/>
    <property type="molecule type" value="Genomic_DNA"/>
</dbReference>
<protein>
    <submittedName>
        <fullName evidence="1">Uncharacterized protein</fullName>
    </submittedName>
</protein>
<sequence>MQYISLFDFYFVNEKPDLMLYGHTQAVYVRLGSTVQITCAKAILMRAEHFHIKAVFI</sequence>
<gene>
    <name evidence="1" type="ORF">I79_001147</name>
</gene>
<dbReference type="Proteomes" id="UP000001075">
    <property type="component" value="Unassembled WGS sequence"/>
</dbReference>
<name>G3GU03_CRIGR</name>
<dbReference type="AlphaFoldDB" id="G3GU03"/>